<gene>
    <name evidence="1" type="ORF">LAESUDRAFT_520530</name>
</gene>
<dbReference type="GeneID" id="63819817"/>
<dbReference type="Proteomes" id="UP000076871">
    <property type="component" value="Unassembled WGS sequence"/>
</dbReference>
<evidence type="ECO:0000313" key="2">
    <source>
        <dbReference type="Proteomes" id="UP000076871"/>
    </source>
</evidence>
<dbReference type="InParanoid" id="A0A165G3H5"/>
<keyword evidence="2" id="KW-1185">Reference proteome</keyword>
<proteinExistence type="predicted"/>
<protein>
    <submittedName>
        <fullName evidence="1">Uncharacterized protein</fullName>
    </submittedName>
</protein>
<accession>A0A165G3H5</accession>
<reference evidence="1 2" key="1">
    <citation type="journal article" date="2016" name="Mol. Biol. Evol.">
        <title>Comparative Genomics of Early-Diverging Mushroom-Forming Fungi Provides Insights into the Origins of Lignocellulose Decay Capabilities.</title>
        <authorList>
            <person name="Nagy L.G."/>
            <person name="Riley R."/>
            <person name="Tritt A."/>
            <person name="Adam C."/>
            <person name="Daum C."/>
            <person name="Floudas D."/>
            <person name="Sun H."/>
            <person name="Yadav J.S."/>
            <person name="Pangilinan J."/>
            <person name="Larsson K.H."/>
            <person name="Matsuura K."/>
            <person name="Barry K."/>
            <person name="Labutti K."/>
            <person name="Kuo R."/>
            <person name="Ohm R.A."/>
            <person name="Bhattacharya S.S."/>
            <person name="Shirouzu T."/>
            <person name="Yoshinaga Y."/>
            <person name="Martin F.M."/>
            <person name="Grigoriev I.V."/>
            <person name="Hibbett D.S."/>
        </authorList>
    </citation>
    <scope>NUCLEOTIDE SEQUENCE [LARGE SCALE GENOMIC DNA]</scope>
    <source>
        <strain evidence="1 2">93-53</strain>
    </source>
</reference>
<organism evidence="1 2">
    <name type="scientific">Laetiporus sulphureus 93-53</name>
    <dbReference type="NCBI Taxonomy" id="1314785"/>
    <lineage>
        <taxon>Eukaryota</taxon>
        <taxon>Fungi</taxon>
        <taxon>Dikarya</taxon>
        <taxon>Basidiomycota</taxon>
        <taxon>Agaricomycotina</taxon>
        <taxon>Agaricomycetes</taxon>
        <taxon>Polyporales</taxon>
        <taxon>Laetiporus</taxon>
    </lineage>
</organism>
<evidence type="ECO:0000313" key="1">
    <source>
        <dbReference type="EMBL" id="KZT09778.1"/>
    </source>
</evidence>
<dbReference type="EMBL" id="KV427611">
    <property type="protein sequence ID" value="KZT09778.1"/>
    <property type="molecule type" value="Genomic_DNA"/>
</dbReference>
<sequence>MPAHTLSAACHSPLKAYDILCIHTASKMRGSLLGVALTETDQARRLKTYGRAARC</sequence>
<name>A0A165G3H5_9APHY</name>
<dbReference type="RefSeq" id="XP_040767518.1">
    <property type="nucleotide sequence ID" value="XM_040902786.1"/>
</dbReference>
<dbReference type="AlphaFoldDB" id="A0A165G3H5"/>